<sequence>MRISKDEDKEWLDYLSRFSDEYDERVYESNTTGYVMRAGHIACERPFGEDKHFPKVLEVGSGTGEHLLHVKHTFDEYIVSDGDASALEVADKQLSRINSYDKLTFNVINACELDFESNSFDRVIATHILEHLYEPHLVIKEWLRVLKPGGTLSILIPTDPGIAWKVGRYMTTRKHGLKKGWNYDYIMAREHVNPCNNLIAFLNYYLPDNQNSFWPLSFAPLIDCNLFFNFHGIKIVSKH</sequence>
<evidence type="ECO:0000313" key="2">
    <source>
        <dbReference type="EMBL" id="NOJ13474.1"/>
    </source>
</evidence>
<proteinExistence type="predicted"/>
<dbReference type="InterPro" id="IPR050508">
    <property type="entry name" value="Methyltransf_Superfamily"/>
</dbReference>
<dbReference type="PANTHER" id="PTHR42912">
    <property type="entry name" value="METHYLTRANSFERASE"/>
    <property type="match status" value="1"/>
</dbReference>
<dbReference type="SUPFAM" id="SSF53335">
    <property type="entry name" value="S-adenosyl-L-methionine-dependent methyltransferases"/>
    <property type="match status" value="1"/>
</dbReference>
<dbReference type="AlphaFoldDB" id="A0A7Y4G1Q8"/>
<dbReference type="InterPro" id="IPR029063">
    <property type="entry name" value="SAM-dependent_MTases_sf"/>
</dbReference>
<feature type="domain" description="Methyltransferase type 11" evidence="1">
    <location>
        <begin position="57"/>
        <end position="153"/>
    </location>
</feature>
<comment type="caution">
    <text evidence="2">The sequence shown here is derived from an EMBL/GenBank/DDBJ whole genome shotgun (WGS) entry which is preliminary data.</text>
</comment>
<keyword evidence="2" id="KW-0489">Methyltransferase</keyword>
<dbReference type="CDD" id="cd02440">
    <property type="entry name" value="AdoMet_MTases"/>
    <property type="match status" value="1"/>
</dbReference>
<dbReference type="RefSeq" id="WP_171329110.1">
    <property type="nucleotide sequence ID" value="NZ_CAWPOP010000061.1"/>
</dbReference>
<evidence type="ECO:0000259" key="1">
    <source>
        <dbReference type="Pfam" id="PF08241"/>
    </source>
</evidence>
<gene>
    <name evidence="2" type="ORF">F0234_11975</name>
</gene>
<accession>A0A7Y4G1Q8</accession>
<evidence type="ECO:0000313" key="3">
    <source>
        <dbReference type="Proteomes" id="UP000519158"/>
    </source>
</evidence>
<name>A0A7Y4G1Q8_VIBSP</name>
<dbReference type="InterPro" id="IPR013216">
    <property type="entry name" value="Methyltransf_11"/>
</dbReference>
<reference evidence="2 3" key="1">
    <citation type="submission" date="2019-09" db="EMBL/GenBank/DDBJ databases">
        <title>Draft genome sequencing and comparative genomics of hatchery-associated Vibrios.</title>
        <authorList>
            <person name="Kehlet-Delgado H."/>
            <person name="Mueller R.S."/>
        </authorList>
    </citation>
    <scope>NUCLEOTIDE SEQUENCE [LARGE SCALE GENOMIC DNA]</scope>
    <source>
        <strain evidence="2 3">99-70-13A3</strain>
    </source>
</reference>
<dbReference type="GO" id="GO:0008757">
    <property type="term" value="F:S-adenosylmethionine-dependent methyltransferase activity"/>
    <property type="evidence" value="ECO:0007669"/>
    <property type="project" value="InterPro"/>
</dbReference>
<keyword evidence="2" id="KW-0808">Transferase</keyword>
<dbReference type="EMBL" id="VTXL01000009">
    <property type="protein sequence ID" value="NOJ13474.1"/>
    <property type="molecule type" value="Genomic_DNA"/>
</dbReference>
<dbReference type="Gene3D" id="3.40.50.150">
    <property type="entry name" value="Vaccinia Virus protein VP39"/>
    <property type="match status" value="1"/>
</dbReference>
<dbReference type="GO" id="GO:0032259">
    <property type="term" value="P:methylation"/>
    <property type="evidence" value="ECO:0007669"/>
    <property type="project" value="UniProtKB-KW"/>
</dbReference>
<dbReference type="PANTHER" id="PTHR42912:SF85">
    <property type="entry name" value="METHYLTRANSFERASE TYPE 11"/>
    <property type="match status" value="1"/>
</dbReference>
<dbReference type="Proteomes" id="UP000519158">
    <property type="component" value="Unassembled WGS sequence"/>
</dbReference>
<organism evidence="2 3">
    <name type="scientific">Vibrio splendidus</name>
    <dbReference type="NCBI Taxonomy" id="29497"/>
    <lineage>
        <taxon>Bacteria</taxon>
        <taxon>Pseudomonadati</taxon>
        <taxon>Pseudomonadota</taxon>
        <taxon>Gammaproteobacteria</taxon>
        <taxon>Vibrionales</taxon>
        <taxon>Vibrionaceae</taxon>
        <taxon>Vibrio</taxon>
    </lineage>
</organism>
<protein>
    <submittedName>
        <fullName evidence="2">Class I SAM-dependent methyltransferase</fullName>
    </submittedName>
</protein>
<dbReference type="Pfam" id="PF08241">
    <property type="entry name" value="Methyltransf_11"/>
    <property type="match status" value="1"/>
</dbReference>